<organism evidence="1 2">
    <name type="scientific">Citrus sinensis</name>
    <name type="common">Sweet orange</name>
    <name type="synonym">Citrus aurantium var. sinensis</name>
    <dbReference type="NCBI Taxonomy" id="2711"/>
    <lineage>
        <taxon>Eukaryota</taxon>
        <taxon>Viridiplantae</taxon>
        <taxon>Streptophyta</taxon>
        <taxon>Embryophyta</taxon>
        <taxon>Tracheophyta</taxon>
        <taxon>Spermatophyta</taxon>
        <taxon>Magnoliopsida</taxon>
        <taxon>eudicotyledons</taxon>
        <taxon>Gunneridae</taxon>
        <taxon>Pentapetalae</taxon>
        <taxon>rosids</taxon>
        <taxon>malvids</taxon>
        <taxon>Sapindales</taxon>
        <taxon>Rutaceae</taxon>
        <taxon>Aurantioideae</taxon>
        <taxon>Citrus</taxon>
    </lineage>
</organism>
<protein>
    <submittedName>
        <fullName evidence="1">Acclimation of photosynthesis to environment</fullName>
    </submittedName>
</protein>
<accession>A0ACB8K3U2</accession>
<gene>
    <name evidence="1" type="ORF">KPL71_019126</name>
</gene>
<evidence type="ECO:0000313" key="1">
    <source>
        <dbReference type="EMBL" id="KAH9739430.1"/>
    </source>
</evidence>
<dbReference type="Proteomes" id="UP000829398">
    <property type="component" value="Chromosome 6"/>
</dbReference>
<sequence>MQTLTLTRATNLFSQHQDDRYLGLSNHRLCFLSVHPASPPPLLASKRHRLKLAFVAKAADSTQPSSATTSADKTLVPDDEFTLAKVSFGVIGLGLGISLLSYGFGAYFSIFPGSEWSALMLTYGFPLAVIGMALKYAELKPVPCLTYSDAQSLRETCATPILKQVRNDVIRFRYGDEQHLDEALKRIFQYGLGGGIPRRSAPVLQMIREEQKTFPNQKNPPFPPYGANVGQHGHREVVSPIPLPRGINSRKIPQAQPLELPLRMKVEVSVLTYVTEDGKYCLVLVFEAKALKLSDFEKRQAKFTSFFGPGITAAVGCLSHQDLVRQATWCDRQPVAPTLGATGNLSHQLLLGSCKIHRNVEIGEIAMKNLVQLEAASAGDYVLLATIYACTKDEEGVARTRKLIKSNGIKTTPSWSWIEIGNQVHKFVVDDKSHPDTDVIYRKLEEIMHRAKFIGYTKDESLLAVSGSSSEDFLEKSSAYHSEKLAIAFGLATTPDGTSLRIVKNLRVCRDCHSFTKFVSRAYSRDLITSLSRSPDSEDSGYEAQDLQ</sequence>
<name>A0ACB8K3U2_CITSI</name>
<evidence type="ECO:0000313" key="2">
    <source>
        <dbReference type="Proteomes" id="UP000829398"/>
    </source>
</evidence>
<comment type="caution">
    <text evidence="1">The sequence shown here is derived from an EMBL/GenBank/DDBJ whole genome shotgun (WGS) entry which is preliminary data.</text>
</comment>
<reference evidence="2" key="1">
    <citation type="journal article" date="2023" name="Hortic. Res.">
        <title>A chromosome-level phased genome enabling allele-level studies in sweet orange: a case study on citrus Huanglongbing tolerance.</title>
        <authorList>
            <person name="Wu B."/>
            <person name="Yu Q."/>
            <person name="Deng Z."/>
            <person name="Duan Y."/>
            <person name="Luo F."/>
            <person name="Gmitter F. Jr."/>
        </authorList>
    </citation>
    <scope>NUCLEOTIDE SEQUENCE [LARGE SCALE GENOMIC DNA]</scope>
    <source>
        <strain evidence="2">cv. Valencia</strain>
    </source>
</reference>
<proteinExistence type="predicted"/>
<dbReference type="EMBL" id="CM039175">
    <property type="protein sequence ID" value="KAH9739430.1"/>
    <property type="molecule type" value="Genomic_DNA"/>
</dbReference>
<keyword evidence="2" id="KW-1185">Reference proteome</keyword>